<feature type="signal peptide" evidence="3">
    <location>
        <begin position="1"/>
        <end position="15"/>
    </location>
</feature>
<reference evidence="4" key="1">
    <citation type="submission" date="2021-01" db="EMBL/GenBank/DDBJ databases">
        <authorList>
            <person name="Corre E."/>
            <person name="Pelletier E."/>
            <person name="Niang G."/>
            <person name="Scheremetjew M."/>
            <person name="Finn R."/>
            <person name="Kale V."/>
            <person name="Holt S."/>
            <person name="Cochrane G."/>
            <person name="Meng A."/>
            <person name="Brown T."/>
            <person name="Cohen L."/>
        </authorList>
    </citation>
    <scope>NUCLEOTIDE SEQUENCE</scope>
    <source>
        <strain evidence="4">SoJaBio B1-5/56/2</strain>
    </source>
</reference>
<feature type="transmembrane region" description="Helical" evidence="2">
    <location>
        <begin position="128"/>
        <end position="152"/>
    </location>
</feature>
<organism evidence="4">
    <name type="scientific">Paramoeba aestuarina</name>
    <dbReference type="NCBI Taxonomy" id="180227"/>
    <lineage>
        <taxon>Eukaryota</taxon>
        <taxon>Amoebozoa</taxon>
        <taxon>Discosea</taxon>
        <taxon>Flabellinia</taxon>
        <taxon>Dactylopodida</taxon>
        <taxon>Paramoebidae</taxon>
        <taxon>Paramoeba</taxon>
    </lineage>
</organism>
<dbReference type="AlphaFoldDB" id="A0A7S4NER3"/>
<evidence type="ECO:0000256" key="3">
    <source>
        <dbReference type="SAM" id="SignalP"/>
    </source>
</evidence>
<evidence type="ECO:0000313" key="4">
    <source>
        <dbReference type="EMBL" id="CAE2284340.1"/>
    </source>
</evidence>
<sequence>MAFCSLAISFTGCIALLTHHWSSIEISEEETTPLTTATGGYNLKGSYNAGLFQFCMKNPSDGHYRTCYGITMPMDFTCQGPSGDIVRTGNELYMRLTCIRVFMIAGILFALASCILSAIGGFKKRQRIYLWCAFALAFCQVGFFTSACGLYGHTEAYWYKCGHNQCGGVFRCLFSFGYSYGLAVVCMLLSFFVLGYLFSMRRGLAVYETIKAHHSKKHTPAQESLKKPASSYGSMFSAPFQSLKNIKGSSKQEPSPLTKNLVNHTNKIENKTEPASKEVDAQHVVHIDAEDSVSSASQSDSSSNEE</sequence>
<name>A0A7S4NER3_9EUKA</name>
<gene>
    <name evidence="4" type="ORF">NAES01612_LOCUS4167</name>
</gene>
<feature type="chain" id="PRO_5030623846" evidence="3">
    <location>
        <begin position="16"/>
        <end position="306"/>
    </location>
</feature>
<keyword evidence="2" id="KW-0472">Membrane</keyword>
<evidence type="ECO:0000256" key="1">
    <source>
        <dbReference type="SAM" id="MobiDB-lite"/>
    </source>
</evidence>
<feature type="compositionally biased region" description="Basic and acidic residues" evidence="1">
    <location>
        <begin position="266"/>
        <end position="289"/>
    </location>
</feature>
<proteinExistence type="predicted"/>
<feature type="region of interest" description="Disordered" evidence="1">
    <location>
        <begin position="247"/>
        <end position="306"/>
    </location>
</feature>
<feature type="transmembrane region" description="Helical" evidence="2">
    <location>
        <begin position="178"/>
        <end position="198"/>
    </location>
</feature>
<protein>
    <submittedName>
        <fullName evidence="4">Uncharacterized protein</fullName>
    </submittedName>
</protein>
<feature type="compositionally biased region" description="Polar residues" evidence="1">
    <location>
        <begin position="247"/>
        <end position="265"/>
    </location>
</feature>
<feature type="compositionally biased region" description="Low complexity" evidence="1">
    <location>
        <begin position="292"/>
        <end position="306"/>
    </location>
</feature>
<keyword evidence="2" id="KW-1133">Transmembrane helix</keyword>
<evidence type="ECO:0000256" key="2">
    <source>
        <dbReference type="SAM" id="Phobius"/>
    </source>
</evidence>
<keyword evidence="2" id="KW-0812">Transmembrane</keyword>
<dbReference type="EMBL" id="HBKR01006261">
    <property type="protein sequence ID" value="CAE2284340.1"/>
    <property type="molecule type" value="Transcribed_RNA"/>
</dbReference>
<keyword evidence="3" id="KW-0732">Signal</keyword>
<feature type="transmembrane region" description="Helical" evidence="2">
    <location>
        <begin position="92"/>
        <end position="116"/>
    </location>
</feature>
<dbReference type="Gene3D" id="1.20.140.150">
    <property type="match status" value="1"/>
</dbReference>
<accession>A0A7S4NER3</accession>